<keyword evidence="3" id="KW-1185">Reference proteome</keyword>
<dbReference type="AlphaFoldDB" id="A0A2G2WUH1"/>
<accession>A0A2G2WUH1</accession>
<evidence type="ECO:0000313" key="2">
    <source>
        <dbReference type="EMBL" id="PHT48894.1"/>
    </source>
</evidence>
<dbReference type="Pfam" id="PF25432">
    <property type="entry name" value="FF_PRPF40A"/>
    <property type="match status" value="1"/>
</dbReference>
<feature type="region of interest" description="Disordered" evidence="1">
    <location>
        <begin position="1"/>
        <end position="56"/>
    </location>
</feature>
<evidence type="ECO:0000313" key="3">
    <source>
        <dbReference type="Proteomes" id="UP000224567"/>
    </source>
</evidence>
<sequence length="273" mass="31076">MLRKQKMKKADTKETRISQKGYKTGNSNNIRKEISEYRQHERNSKKTPLPHKTNANMETMDATKQCQQESRKNPNTSVVSQNEDACYLLYWTFDQAFYLYRVGTNTLHCARTVERPPARKSVHKYRFIPRTWSTLTTLFRLVISQSCLYLDDKSQIKDAVRMAEIGLTSAWTLDKFKVAIAKYISSPSMKLLHHRNGRTANPSSEIVLCLVRQQILNDDDILDAIIVSCMSTDILNVDDILDASVVSCLSTDILNADDILDACIVSSASTNIE</sequence>
<reference evidence="2 3" key="1">
    <citation type="journal article" date="2017" name="Genome Biol.">
        <title>New reference genome sequences of hot pepper reveal the massive evolution of plant disease-resistance genes by retroduplication.</title>
        <authorList>
            <person name="Kim S."/>
            <person name="Park J."/>
            <person name="Yeom S.I."/>
            <person name="Kim Y.M."/>
            <person name="Seo E."/>
            <person name="Kim K.T."/>
            <person name="Kim M.S."/>
            <person name="Lee J.M."/>
            <person name="Cheong K."/>
            <person name="Shin H.S."/>
            <person name="Kim S.B."/>
            <person name="Han K."/>
            <person name="Lee J."/>
            <person name="Park M."/>
            <person name="Lee H.A."/>
            <person name="Lee H.Y."/>
            <person name="Lee Y."/>
            <person name="Oh S."/>
            <person name="Lee J.H."/>
            <person name="Choi E."/>
            <person name="Choi E."/>
            <person name="Lee S.E."/>
            <person name="Jeon J."/>
            <person name="Kim H."/>
            <person name="Choi G."/>
            <person name="Song H."/>
            <person name="Lee J."/>
            <person name="Lee S.C."/>
            <person name="Kwon J.K."/>
            <person name="Lee H.Y."/>
            <person name="Koo N."/>
            <person name="Hong Y."/>
            <person name="Kim R.W."/>
            <person name="Kang W.H."/>
            <person name="Huh J.H."/>
            <person name="Kang B.C."/>
            <person name="Yang T.J."/>
            <person name="Lee Y.H."/>
            <person name="Bennetzen J.L."/>
            <person name="Choi D."/>
        </authorList>
    </citation>
    <scope>NUCLEOTIDE SEQUENCE [LARGE SCALE GENOMIC DNA]</scope>
    <source>
        <strain evidence="3">cv. PBC81</strain>
    </source>
</reference>
<protein>
    <submittedName>
        <fullName evidence="2">Uncharacterized protein</fullName>
    </submittedName>
</protein>
<dbReference type="EMBL" id="MLFT02000005">
    <property type="protein sequence ID" value="PHT48894.1"/>
    <property type="molecule type" value="Genomic_DNA"/>
</dbReference>
<organism evidence="2 3">
    <name type="scientific">Capsicum baccatum</name>
    <name type="common">Peruvian pepper</name>
    <dbReference type="NCBI Taxonomy" id="33114"/>
    <lineage>
        <taxon>Eukaryota</taxon>
        <taxon>Viridiplantae</taxon>
        <taxon>Streptophyta</taxon>
        <taxon>Embryophyta</taxon>
        <taxon>Tracheophyta</taxon>
        <taxon>Spermatophyta</taxon>
        <taxon>Magnoliopsida</taxon>
        <taxon>eudicotyledons</taxon>
        <taxon>Gunneridae</taxon>
        <taxon>Pentapetalae</taxon>
        <taxon>asterids</taxon>
        <taxon>lamiids</taxon>
        <taxon>Solanales</taxon>
        <taxon>Solanaceae</taxon>
        <taxon>Solanoideae</taxon>
        <taxon>Capsiceae</taxon>
        <taxon>Capsicum</taxon>
    </lineage>
</organism>
<proteinExistence type="predicted"/>
<gene>
    <name evidence="2" type="ORF">CQW23_13102</name>
</gene>
<reference evidence="3" key="2">
    <citation type="journal article" date="2017" name="J. Anim. Genet.">
        <title>Multiple reference genome sequences of hot pepper reveal the massive evolution of plant disease resistance genes by retroduplication.</title>
        <authorList>
            <person name="Kim S."/>
            <person name="Park J."/>
            <person name="Yeom S.-I."/>
            <person name="Kim Y.-M."/>
            <person name="Seo E."/>
            <person name="Kim K.-T."/>
            <person name="Kim M.-S."/>
            <person name="Lee J.M."/>
            <person name="Cheong K."/>
            <person name="Shin H.-S."/>
            <person name="Kim S.-B."/>
            <person name="Han K."/>
            <person name="Lee J."/>
            <person name="Park M."/>
            <person name="Lee H.-A."/>
            <person name="Lee H.-Y."/>
            <person name="Lee Y."/>
            <person name="Oh S."/>
            <person name="Lee J.H."/>
            <person name="Choi E."/>
            <person name="Choi E."/>
            <person name="Lee S.E."/>
            <person name="Jeon J."/>
            <person name="Kim H."/>
            <person name="Choi G."/>
            <person name="Song H."/>
            <person name="Lee J."/>
            <person name="Lee S.-C."/>
            <person name="Kwon J.-K."/>
            <person name="Lee H.-Y."/>
            <person name="Koo N."/>
            <person name="Hong Y."/>
            <person name="Kim R.W."/>
            <person name="Kang W.-H."/>
            <person name="Huh J.H."/>
            <person name="Kang B.-C."/>
            <person name="Yang T.-J."/>
            <person name="Lee Y.-H."/>
            <person name="Bennetzen J.L."/>
            <person name="Choi D."/>
        </authorList>
    </citation>
    <scope>NUCLEOTIDE SEQUENCE [LARGE SCALE GENOMIC DNA]</scope>
    <source>
        <strain evidence="3">cv. PBC81</strain>
    </source>
</reference>
<evidence type="ECO:0000256" key="1">
    <source>
        <dbReference type="SAM" id="MobiDB-lite"/>
    </source>
</evidence>
<feature type="compositionally biased region" description="Basic and acidic residues" evidence="1">
    <location>
        <begin position="8"/>
        <end position="17"/>
    </location>
</feature>
<name>A0A2G2WUH1_CAPBA</name>
<feature type="compositionally biased region" description="Basic and acidic residues" evidence="1">
    <location>
        <begin position="30"/>
        <end position="44"/>
    </location>
</feature>
<dbReference type="Proteomes" id="UP000224567">
    <property type="component" value="Unassembled WGS sequence"/>
</dbReference>
<comment type="caution">
    <text evidence="2">The sequence shown here is derived from an EMBL/GenBank/DDBJ whole genome shotgun (WGS) entry which is preliminary data.</text>
</comment>